<dbReference type="Proteomes" id="UP000187280">
    <property type="component" value="Unassembled WGS sequence"/>
</dbReference>
<dbReference type="RefSeq" id="WP_026743920.1">
    <property type="nucleotide sequence ID" value="NZ_FNQS01000006.1"/>
</dbReference>
<gene>
    <name evidence="3" type="ORF">SAMN02982996_02109</name>
</gene>
<dbReference type="EMBL" id="FNQS01000006">
    <property type="protein sequence ID" value="SEA63559.1"/>
    <property type="molecule type" value="Genomic_DNA"/>
</dbReference>
<keyword evidence="4" id="KW-1185">Reference proteome</keyword>
<evidence type="ECO:0000313" key="3">
    <source>
        <dbReference type="EMBL" id="SEA63559.1"/>
    </source>
</evidence>
<dbReference type="InterPro" id="IPR051199">
    <property type="entry name" value="LPS_LOS_Heptosyltrfase"/>
</dbReference>
<keyword evidence="1" id="KW-0328">Glycosyltransferase</keyword>
<evidence type="ECO:0000256" key="2">
    <source>
        <dbReference type="ARBA" id="ARBA00022679"/>
    </source>
</evidence>
<dbReference type="PANTHER" id="PTHR30160">
    <property type="entry name" value="TETRAACYLDISACCHARIDE 4'-KINASE-RELATED"/>
    <property type="match status" value="1"/>
</dbReference>
<dbReference type="CDD" id="cd03789">
    <property type="entry name" value="GT9_LPS_heptosyltransferase"/>
    <property type="match status" value="1"/>
</dbReference>
<dbReference type="Pfam" id="PF01075">
    <property type="entry name" value="Glyco_transf_9"/>
    <property type="match status" value="1"/>
</dbReference>
<dbReference type="STRING" id="71657.SAMN02982996_02109"/>
<dbReference type="InterPro" id="IPR002201">
    <property type="entry name" value="Glyco_trans_9"/>
</dbReference>
<dbReference type="Gene3D" id="3.40.50.2000">
    <property type="entry name" value="Glycogen Phosphorylase B"/>
    <property type="match status" value="2"/>
</dbReference>
<keyword evidence="2 3" id="KW-0808">Transferase</keyword>
<dbReference type="GeneID" id="97764981"/>
<organism evidence="3 4">
    <name type="scientific">Lonsdalea quercina</name>
    <dbReference type="NCBI Taxonomy" id="71657"/>
    <lineage>
        <taxon>Bacteria</taxon>
        <taxon>Pseudomonadati</taxon>
        <taxon>Pseudomonadota</taxon>
        <taxon>Gammaproteobacteria</taxon>
        <taxon>Enterobacterales</taxon>
        <taxon>Pectobacteriaceae</taxon>
        <taxon>Lonsdalea</taxon>
    </lineage>
</organism>
<proteinExistence type="predicted"/>
<reference evidence="3 4" key="1">
    <citation type="submission" date="2016-10" db="EMBL/GenBank/DDBJ databases">
        <authorList>
            <person name="de Groot N.N."/>
        </authorList>
    </citation>
    <scope>NUCLEOTIDE SEQUENCE [LARGE SCALE GENOMIC DNA]</scope>
    <source>
        <strain evidence="3 4">ATCC 29281</strain>
    </source>
</reference>
<dbReference type="AlphaFoldDB" id="A0A1H4CTB3"/>
<dbReference type="GO" id="GO:0008713">
    <property type="term" value="F:ADP-heptose-lipopolysaccharide heptosyltransferase activity"/>
    <property type="evidence" value="ECO:0007669"/>
    <property type="project" value="TreeGrafter"/>
</dbReference>
<evidence type="ECO:0000256" key="1">
    <source>
        <dbReference type="ARBA" id="ARBA00022676"/>
    </source>
</evidence>
<dbReference type="eggNOG" id="COG0859">
    <property type="taxonomic scope" value="Bacteria"/>
</dbReference>
<dbReference type="PANTHER" id="PTHR30160:SF7">
    <property type="entry name" value="ADP-HEPTOSE--LPS HEPTOSYLTRANSFERASE 2"/>
    <property type="match status" value="1"/>
</dbReference>
<sequence length="371" mass="41122">MKKGWKFKLVDLFLRLYTRGKGRLQPSQQLVTESAFSHIVIYSTTALGDLMFNTPAIHAVRQRFPQAKITLVVHKKLEAFVEDGDDWQHVVCWNTKIKTVPQLVRDIQQFGMPDLAIILHSHDPYDYLSAVMSGAKYVLRDNYVDGITPMDRWLAGYVIGFRGHVIQRKLALVSMLGADVSDISMRIPFAVAPVDKAGRGTVIGFQMGASTSERCWPVEYFAAVAEHFLATDPTCQIALTGWSGDSPLAESLLRQVDPALHSRIVNHIGSSNLKELVGLINGMDVLVTGDTGPLHIAIALKVPTVSLFVTAEPHSTGPYQDPDLHDVIYGATNNLAIQQGHVMEAIKPQQVIDRVAHRIERIKTQAEGMLR</sequence>
<name>A0A1H4CTB3_9GAMM</name>
<accession>A0A1H4CTB3</accession>
<dbReference type="GO" id="GO:0005829">
    <property type="term" value="C:cytosol"/>
    <property type="evidence" value="ECO:0007669"/>
    <property type="project" value="TreeGrafter"/>
</dbReference>
<dbReference type="SUPFAM" id="SSF53756">
    <property type="entry name" value="UDP-Glycosyltransferase/glycogen phosphorylase"/>
    <property type="match status" value="1"/>
</dbReference>
<dbReference type="GO" id="GO:0009244">
    <property type="term" value="P:lipopolysaccharide core region biosynthetic process"/>
    <property type="evidence" value="ECO:0007669"/>
    <property type="project" value="TreeGrafter"/>
</dbReference>
<evidence type="ECO:0000313" key="4">
    <source>
        <dbReference type="Proteomes" id="UP000187280"/>
    </source>
</evidence>
<protein>
    <submittedName>
        <fullName evidence="3">ADP-heptose:LPS heptosyltransferase</fullName>
    </submittedName>
</protein>